<sequence>MDSFFPEDVIDTLSKTFWQRVSAVKGLIERHQSFRLLWFGEALKRNRNWTGVTAEQAVNRAISEHHGLLLADVRKMTIAQKWVALVPLRKALYSRPDGKTFQWLVEKKLDELDRPCRFSA</sequence>
<accession>A0A2V2BJG0</accession>
<dbReference type="EMBL" id="JAHVXZ010000008">
    <property type="protein sequence ID" value="MBW1258614.1"/>
    <property type="molecule type" value="Genomic_DNA"/>
</dbReference>
<dbReference type="GeneID" id="99735525"/>
<dbReference type="Proteomes" id="UP000245981">
    <property type="component" value="Unassembled WGS sequence"/>
</dbReference>
<evidence type="ECO:0000313" key="1">
    <source>
        <dbReference type="EMBL" id="MBW1258614.1"/>
    </source>
</evidence>
<proteinExistence type="predicted"/>
<organism evidence="2 3">
    <name type="scientific">Pantoea allii</name>
    <dbReference type="NCBI Taxonomy" id="574096"/>
    <lineage>
        <taxon>Bacteria</taxon>
        <taxon>Pseudomonadati</taxon>
        <taxon>Pseudomonadota</taxon>
        <taxon>Gammaproteobacteria</taxon>
        <taxon>Enterobacterales</taxon>
        <taxon>Erwiniaceae</taxon>
        <taxon>Pantoea</taxon>
    </lineage>
</organism>
<dbReference type="Proteomes" id="UP001197236">
    <property type="component" value="Unassembled WGS sequence"/>
</dbReference>
<reference evidence="2 3" key="1">
    <citation type="submission" date="2018-05" db="EMBL/GenBank/DDBJ databases">
        <title>Genomic Encyclopedia of Type Strains, Phase IV (KMG-V): Genome sequencing to study the core and pangenomes of soil and plant-associated prokaryotes.</title>
        <authorList>
            <person name="Whitman W."/>
        </authorList>
    </citation>
    <scope>NUCLEOTIDE SEQUENCE [LARGE SCALE GENOMIC DNA]</scope>
    <source>
        <strain evidence="2 3">PNA 200-10</strain>
    </source>
</reference>
<comment type="caution">
    <text evidence="2">The sequence shown here is derived from an EMBL/GenBank/DDBJ whole genome shotgun (WGS) entry which is preliminary data.</text>
</comment>
<protein>
    <submittedName>
        <fullName evidence="2">Uncharacterized protein</fullName>
    </submittedName>
</protein>
<dbReference type="EMBL" id="QGHF01000003">
    <property type="protein sequence ID" value="PWK98582.1"/>
    <property type="molecule type" value="Genomic_DNA"/>
</dbReference>
<reference evidence="1 4" key="2">
    <citation type="submission" date="2021-07" db="EMBL/GenBank/DDBJ databases">
        <title>A novel phosphonate cluster across the Pantoea species complex is important for pathogenicity in onion.</title>
        <authorList>
            <person name="Zhao M."/>
            <person name="Stice S."/>
            <person name="Shin G.Y."/>
            <person name="Coutinho T."/>
            <person name="Gitaitis R."/>
            <person name="Kvitko B."/>
            <person name="Dutta B."/>
        </authorList>
    </citation>
    <scope>NUCLEOTIDE SEQUENCE [LARGE SCALE GENOMIC DNA]</scope>
    <source>
        <strain evidence="1 4">BD 382</strain>
    </source>
</reference>
<gene>
    <name evidence="2" type="ORF">C7431_103352</name>
    <name evidence="1" type="ORF">KYI95_15655</name>
</gene>
<evidence type="ECO:0000313" key="3">
    <source>
        <dbReference type="Proteomes" id="UP000245981"/>
    </source>
</evidence>
<evidence type="ECO:0000313" key="4">
    <source>
        <dbReference type="Proteomes" id="UP001197236"/>
    </source>
</evidence>
<evidence type="ECO:0000313" key="2">
    <source>
        <dbReference type="EMBL" id="PWK98582.1"/>
    </source>
</evidence>
<dbReference type="AlphaFoldDB" id="A0A2V2BJG0"/>
<dbReference type="RefSeq" id="WP_096011826.1">
    <property type="nucleotide sequence ID" value="NZ_CP125958.1"/>
</dbReference>
<name>A0A2V2BJG0_9GAMM</name>
<keyword evidence="4" id="KW-1185">Reference proteome</keyword>
<dbReference type="OrthoDB" id="6543007at2"/>